<feature type="compositionally biased region" description="Basic residues" evidence="1">
    <location>
        <begin position="129"/>
        <end position="141"/>
    </location>
</feature>
<proteinExistence type="predicted"/>
<feature type="region of interest" description="Disordered" evidence="1">
    <location>
        <begin position="218"/>
        <end position="250"/>
    </location>
</feature>
<dbReference type="Pfam" id="PF23550">
    <property type="entry name" value="zf_Tbcl_Rhp7"/>
    <property type="match status" value="1"/>
</dbReference>
<comment type="caution">
    <text evidence="3">The sequence shown here is derived from an EMBL/GenBank/DDBJ whole genome shotgun (WGS) entry which is preliminary data.</text>
</comment>
<dbReference type="InterPro" id="IPR032675">
    <property type="entry name" value="LRR_dom_sf"/>
</dbReference>
<feature type="compositionally biased region" description="Basic residues" evidence="1">
    <location>
        <begin position="238"/>
        <end position="248"/>
    </location>
</feature>
<dbReference type="PANTHER" id="PTHR13318">
    <property type="entry name" value="PARTNER OF PAIRED, ISOFORM B-RELATED"/>
    <property type="match status" value="1"/>
</dbReference>
<feature type="compositionally biased region" description="Polar residues" evidence="1">
    <location>
        <begin position="8"/>
        <end position="18"/>
    </location>
</feature>
<name>A0A2S5B8S1_9BASI</name>
<keyword evidence="4" id="KW-1185">Reference proteome</keyword>
<evidence type="ECO:0000313" key="4">
    <source>
        <dbReference type="Proteomes" id="UP000237144"/>
    </source>
</evidence>
<sequence>MPPRRRNSSQTPAATGSPRQGAVYGPRSALTSFLREQGITGAQPQFRPRTGQRLTAAAAATDGDDDETTRVTVTAAAAQGDDAAAAQVTTADPTNANADAGPSNAVTPTKRTAAATSDSDDSKVAGASKKAKKAASKKKKAQKPEGVDDHGFSLGGSALPAPVPKQGRYESRPVGSFAVCAECGKKFTVSKYTASNPKGPGVLCQPCMSESIEERAAFPGAKTSGGGGGSGASTPNKQRPKIQKKRSQKGVDETLYTPVVTLQQACLSIISQYIRDVDQLGDLGPKNLDKIAKIVSKHRALDDANLKLFLDVGHRELKLYDCTKITDSALGSISTFAPHLEALTLLQCGRLDDDVLDAWMHPRTGFKELRNLTLYAPYLVRTAKWKEWFEMMGEGGAEGGGDRRPELETFQLRMSSRFDDSALEAFVKHNPHVVHLQLSELGKLTSDSLALLHPLAHPDSLELGAGAGAGAGQAASEPVLRSLDLARLGTPQGQVLQDEAVIALLSHVGPSLERLVLDGNIHLTERTLTEGVRRYCHRLRELSLSDCEGIGGDGVEAMMVGRWPGEEEAPQASGGDGTAADGPAMDTTTAAGADEAGSSAGGAANDVEMDGVAGPAPADETPTADAANPNANEPNAHGGDDVPLFEPGKPWRSPGLTYLNLHRITTLTPSALSAILTHSAHSLRDVNFHSCDELDGDALYTLAKRAERIEILDLSFVRAVDNFVVQALLDQSEKLRVLFLHGNNRVTSDVPRKRGVHLRGLENAFYTEIPAGVPWEW</sequence>
<dbReference type="Gene3D" id="3.80.10.10">
    <property type="entry name" value="Ribonuclease Inhibitor"/>
    <property type="match status" value="3"/>
</dbReference>
<feature type="region of interest" description="Disordered" evidence="1">
    <location>
        <begin position="566"/>
        <end position="644"/>
    </location>
</feature>
<dbReference type="GO" id="GO:0031146">
    <property type="term" value="P:SCF-dependent proteasomal ubiquitin-dependent protein catabolic process"/>
    <property type="evidence" value="ECO:0007669"/>
    <property type="project" value="TreeGrafter"/>
</dbReference>
<dbReference type="SMART" id="SM00367">
    <property type="entry name" value="LRR_CC"/>
    <property type="match status" value="6"/>
</dbReference>
<accession>A0A2S5B8S1</accession>
<dbReference type="InterPro" id="IPR006553">
    <property type="entry name" value="Leu-rich_rpt_Cys-con_subtyp"/>
</dbReference>
<feature type="compositionally biased region" description="Low complexity" evidence="1">
    <location>
        <begin position="578"/>
        <end position="604"/>
    </location>
</feature>
<evidence type="ECO:0000313" key="3">
    <source>
        <dbReference type="EMBL" id="POY73167.1"/>
    </source>
</evidence>
<dbReference type="AlphaFoldDB" id="A0A2S5B8S1"/>
<gene>
    <name evidence="3" type="ORF">BMF94_3797</name>
</gene>
<feature type="compositionally biased region" description="Polar residues" evidence="1">
    <location>
        <begin position="104"/>
        <end position="116"/>
    </location>
</feature>
<feature type="compositionally biased region" description="Low complexity" evidence="1">
    <location>
        <begin position="70"/>
        <end position="100"/>
    </location>
</feature>
<reference evidence="3 4" key="1">
    <citation type="journal article" date="2018" name="Front. Microbiol.">
        <title>Prospects for Fungal Bioremediation of Acidic Radioactive Waste Sites: Characterization and Genome Sequence of Rhodotorula taiwanensis MD1149.</title>
        <authorList>
            <person name="Tkavc R."/>
            <person name="Matrosova V.Y."/>
            <person name="Grichenko O.E."/>
            <person name="Gostincar C."/>
            <person name="Volpe R.P."/>
            <person name="Klimenkova P."/>
            <person name="Gaidamakova E.K."/>
            <person name="Zhou C.E."/>
            <person name="Stewart B.J."/>
            <person name="Lyman M.G."/>
            <person name="Malfatti S.A."/>
            <person name="Rubinfeld B."/>
            <person name="Courtot M."/>
            <person name="Singh J."/>
            <person name="Dalgard C.L."/>
            <person name="Hamilton T."/>
            <person name="Frey K.G."/>
            <person name="Gunde-Cimerman N."/>
            <person name="Dugan L."/>
            <person name="Daly M.J."/>
        </authorList>
    </citation>
    <scope>NUCLEOTIDE SEQUENCE [LARGE SCALE GENOMIC DNA]</scope>
    <source>
        <strain evidence="3 4">MD1149</strain>
    </source>
</reference>
<feature type="region of interest" description="Disordered" evidence="1">
    <location>
        <begin position="1"/>
        <end position="169"/>
    </location>
</feature>
<evidence type="ECO:0000259" key="2">
    <source>
        <dbReference type="Pfam" id="PF23550"/>
    </source>
</evidence>
<dbReference type="GO" id="GO:0019005">
    <property type="term" value="C:SCF ubiquitin ligase complex"/>
    <property type="evidence" value="ECO:0007669"/>
    <property type="project" value="TreeGrafter"/>
</dbReference>
<dbReference type="OrthoDB" id="421226at2759"/>
<organism evidence="3 4">
    <name type="scientific">Rhodotorula taiwanensis</name>
    <dbReference type="NCBI Taxonomy" id="741276"/>
    <lineage>
        <taxon>Eukaryota</taxon>
        <taxon>Fungi</taxon>
        <taxon>Dikarya</taxon>
        <taxon>Basidiomycota</taxon>
        <taxon>Pucciniomycotina</taxon>
        <taxon>Microbotryomycetes</taxon>
        <taxon>Sporidiobolales</taxon>
        <taxon>Sporidiobolaceae</taxon>
        <taxon>Rhodotorula</taxon>
    </lineage>
</organism>
<dbReference type="Proteomes" id="UP000237144">
    <property type="component" value="Unassembled WGS sequence"/>
</dbReference>
<protein>
    <recommendedName>
        <fullName evidence="2">DNA repair protein rhp7 treble clef domain-containing protein</fullName>
    </recommendedName>
</protein>
<evidence type="ECO:0000256" key="1">
    <source>
        <dbReference type="SAM" id="MobiDB-lite"/>
    </source>
</evidence>
<feature type="compositionally biased region" description="Basic and acidic residues" evidence="1">
    <location>
        <begin position="142"/>
        <end position="151"/>
    </location>
</feature>
<dbReference type="STRING" id="741276.A0A2S5B8S1"/>
<feature type="domain" description="DNA repair protein rhp7 treble clef" evidence="2">
    <location>
        <begin position="174"/>
        <end position="211"/>
    </location>
</feature>
<feature type="compositionally biased region" description="Low complexity" evidence="1">
    <location>
        <begin position="613"/>
        <end position="636"/>
    </location>
</feature>
<dbReference type="EMBL" id="PJQD01000039">
    <property type="protein sequence ID" value="POY73167.1"/>
    <property type="molecule type" value="Genomic_DNA"/>
</dbReference>
<dbReference type="SUPFAM" id="SSF52047">
    <property type="entry name" value="RNI-like"/>
    <property type="match status" value="1"/>
</dbReference>
<dbReference type="InterPro" id="IPR056451">
    <property type="entry name" value="Znf_Tbcl_Rhp7"/>
</dbReference>